<dbReference type="GO" id="GO:0006644">
    <property type="term" value="P:phospholipid metabolic process"/>
    <property type="evidence" value="ECO:0007669"/>
    <property type="project" value="InterPro"/>
</dbReference>
<dbReference type="OrthoDB" id="10030083at2759"/>
<feature type="transmembrane region" description="Helical" evidence="7">
    <location>
        <begin position="192"/>
        <end position="211"/>
    </location>
</feature>
<keyword evidence="10" id="KW-1185">Reference proteome</keyword>
<proteinExistence type="inferred from homology"/>
<evidence type="ECO:0000256" key="1">
    <source>
        <dbReference type="ARBA" id="ARBA00004141"/>
    </source>
</evidence>
<feature type="compositionally biased region" description="Gly residues" evidence="6">
    <location>
        <begin position="343"/>
        <end position="354"/>
    </location>
</feature>
<evidence type="ECO:0000256" key="7">
    <source>
        <dbReference type="SAM" id="Phobius"/>
    </source>
</evidence>
<comment type="subcellular location">
    <subcellularLocation>
        <location evidence="1">Membrane</location>
        <topology evidence="1">Multi-pass membrane protein</topology>
    </subcellularLocation>
</comment>
<dbReference type="PANTHER" id="PTHR10165">
    <property type="entry name" value="LIPID PHOSPHATE PHOSPHATASE"/>
    <property type="match status" value="1"/>
</dbReference>
<evidence type="ECO:0000259" key="8">
    <source>
        <dbReference type="SMART" id="SM00014"/>
    </source>
</evidence>
<dbReference type="InterPro" id="IPR036938">
    <property type="entry name" value="PAP2/HPO_sf"/>
</dbReference>
<comment type="similarity">
    <text evidence="2">Belongs to the PA-phosphatase related phosphoesterase family.</text>
</comment>
<dbReference type="GO" id="GO:0016020">
    <property type="term" value="C:membrane"/>
    <property type="evidence" value="ECO:0007669"/>
    <property type="project" value="UniProtKB-SubCell"/>
</dbReference>
<dbReference type="Pfam" id="PF01569">
    <property type="entry name" value="PAP2"/>
    <property type="match status" value="1"/>
</dbReference>
<evidence type="ECO:0000256" key="5">
    <source>
        <dbReference type="ARBA" id="ARBA00023136"/>
    </source>
</evidence>
<dbReference type="SUPFAM" id="SSF48317">
    <property type="entry name" value="Acid phosphatase/Vanadium-dependent haloperoxidase"/>
    <property type="match status" value="1"/>
</dbReference>
<dbReference type="InterPro" id="IPR000326">
    <property type="entry name" value="PAP2/HPO"/>
</dbReference>
<dbReference type="AlphaFoldDB" id="A0A8H4PQX0"/>
<evidence type="ECO:0000313" key="9">
    <source>
        <dbReference type="EMBL" id="KAF4508726.1"/>
    </source>
</evidence>
<evidence type="ECO:0000313" key="10">
    <source>
        <dbReference type="Proteomes" id="UP000557566"/>
    </source>
</evidence>
<protein>
    <recommendedName>
        <fullName evidence="8">Phosphatidic acid phosphatase type 2/haloperoxidase domain-containing protein</fullName>
    </recommendedName>
</protein>
<feature type="transmembrane region" description="Helical" evidence="7">
    <location>
        <begin position="112"/>
        <end position="131"/>
    </location>
</feature>
<gene>
    <name evidence="9" type="ORF">G6O67_005068</name>
</gene>
<feature type="region of interest" description="Disordered" evidence="6">
    <location>
        <begin position="343"/>
        <end position="368"/>
    </location>
</feature>
<name>A0A8H4PQX0_9HYPO</name>
<feature type="transmembrane region" description="Helical" evidence="7">
    <location>
        <begin position="251"/>
        <end position="271"/>
    </location>
</feature>
<organism evidence="9 10">
    <name type="scientific">Ophiocordyceps sinensis</name>
    <dbReference type="NCBI Taxonomy" id="72228"/>
    <lineage>
        <taxon>Eukaryota</taxon>
        <taxon>Fungi</taxon>
        <taxon>Dikarya</taxon>
        <taxon>Ascomycota</taxon>
        <taxon>Pezizomycotina</taxon>
        <taxon>Sordariomycetes</taxon>
        <taxon>Hypocreomycetidae</taxon>
        <taxon>Hypocreales</taxon>
        <taxon>Ophiocordycipitaceae</taxon>
        <taxon>Ophiocordyceps</taxon>
    </lineage>
</organism>
<dbReference type="PANTHER" id="PTHR10165:SF84">
    <property type="entry name" value="PHOSPHATIDIC ACID PHOSPHATASE BETA"/>
    <property type="match status" value="1"/>
</dbReference>
<keyword evidence="5 7" id="KW-0472">Membrane</keyword>
<feature type="transmembrane region" description="Helical" evidence="7">
    <location>
        <begin position="78"/>
        <end position="100"/>
    </location>
</feature>
<dbReference type="GO" id="GO:0046839">
    <property type="term" value="P:phospholipid dephosphorylation"/>
    <property type="evidence" value="ECO:0007669"/>
    <property type="project" value="TreeGrafter"/>
</dbReference>
<dbReference type="CDD" id="cd03390">
    <property type="entry name" value="PAP2_containing_1_like"/>
    <property type="match status" value="1"/>
</dbReference>
<accession>A0A8H4PQX0</accession>
<dbReference type="SMART" id="SM00014">
    <property type="entry name" value="acidPPc"/>
    <property type="match status" value="1"/>
</dbReference>
<sequence>MADVSPPAARRALVPGFKDFLARWVALNWLDCICMAVLGGLTFGIYQSPVPVTRTFPITFNGSGDIIFPEWAYPYRGWIIPSWASGVVAILGPMVVYVAAQVRIKSVWDASSAIMGSIWAVLLASLFQVVVKQLIGGFRPYFLDVCMPDLSRASRNETGLNGVGFQRIMYTTEVCTQTDGMKLKTAITSFPSGHSTVTWAGFGFLFLWMNAKLKVWADHRPAFWKLSLTLLPLLGSVCIACSLTINAAHNWYDIVAGSVIGALMALAAYRASYAAVWDWRFNHIPLQPKQAFPYSTKGGTDMAAHTFTRSVGWGGRRERDAGTDSATSSGVVVSHPRHVEAHGVGGEAVGGQGNGSTKRRRVTAEEVV</sequence>
<feature type="domain" description="Phosphatidic acid phosphatase type 2/haloperoxidase" evidence="8">
    <location>
        <begin position="114"/>
        <end position="269"/>
    </location>
</feature>
<keyword evidence="3 7" id="KW-0812">Transmembrane</keyword>
<reference evidence="9 10" key="1">
    <citation type="journal article" date="2020" name="Genome Biol. Evol.">
        <title>A new high-quality draft genome assembly of the Chinese cordyceps Ophiocordyceps sinensis.</title>
        <authorList>
            <person name="Shu R."/>
            <person name="Zhang J."/>
            <person name="Meng Q."/>
            <person name="Zhang H."/>
            <person name="Zhou G."/>
            <person name="Li M."/>
            <person name="Wu P."/>
            <person name="Zhao Y."/>
            <person name="Chen C."/>
            <person name="Qin Q."/>
        </authorList>
    </citation>
    <scope>NUCLEOTIDE SEQUENCE [LARGE SCALE GENOMIC DNA]</scope>
    <source>
        <strain evidence="9 10">IOZ07</strain>
    </source>
</reference>
<keyword evidence="4 7" id="KW-1133">Transmembrane helix</keyword>
<evidence type="ECO:0000256" key="2">
    <source>
        <dbReference type="ARBA" id="ARBA00008816"/>
    </source>
</evidence>
<dbReference type="Gene3D" id="1.20.144.10">
    <property type="entry name" value="Phosphatidic acid phosphatase type 2/haloperoxidase"/>
    <property type="match status" value="1"/>
</dbReference>
<comment type="caution">
    <text evidence="9">The sequence shown here is derived from an EMBL/GenBank/DDBJ whole genome shotgun (WGS) entry which is preliminary data.</text>
</comment>
<dbReference type="GO" id="GO:0008195">
    <property type="term" value="F:phosphatidate phosphatase activity"/>
    <property type="evidence" value="ECO:0007669"/>
    <property type="project" value="TreeGrafter"/>
</dbReference>
<feature type="transmembrane region" description="Helical" evidence="7">
    <location>
        <begin position="21"/>
        <end position="46"/>
    </location>
</feature>
<feature type="transmembrane region" description="Helical" evidence="7">
    <location>
        <begin position="223"/>
        <end position="245"/>
    </location>
</feature>
<evidence type="ECO:0000256" key="3">
    <source>
        <dbReference type="ARBA" id="ARBA00022692"/>
    </source>
</evidence>
<dbReference type="Proteomes" id="UP000557566">
    <property type="component" value="Unassembled WGS sequence"/>
</dbReference>
<dbReference type="InterPro" id="IPR043216">
    <property type="entry name" value="PAP-like"/>
</dbReference>
<evidence type="ECO:0000256" key="4">
    <source>
        <dbReference type="ARBA" id="ARBA00022989"/>
    </source>
</evidence>
<evidence type="ECO:0000256" key="6">
    <source>
        <dbReference type="SAM" id="MobiDB-lite"/>
    </source>
</evidence>
<dbReference type="EMBL" id="JAAVMX010000005">
    <property type="protein sequence ID" value="KAF4508726.1"/>
    <property type="molecule type" value="Genomic_DNA"/>
</dbReference>